<dbReference type="AlphaFoldDB" id="A0A0L0DFK6"/>
<dbReference type="InterPro" id="IPR009080">
    <property type="entry name" value="tRNAsynth_Ia_anticodon-bd"/>
</dbReference>
<evidence type="ECO:0000313" key="19">
    <source>
        <dbReference type="EMBL" id="KNC51102.1"/>
    </source>
</evidence>
<dbReference type="GO" id="GO:0004825">
    <property type="term" value="F:methionine-tRNA ligase activity"/>
    <property type="evidence" value="ECO:0007669"/>
    <property type="project" value="UniProtKB-EC"/>
</dbReference>
<dbReference type="PROSITE" id="PS51185">
    <property type="entry name" value="WHEP_TRS_2"/>
    <property type="match status" value="1"/>
</dbReference>
<reference evidence="19 20" key="1">
    <citation type="submission" date="2010-05" db="EMBL/GenBank/DDBJ databases">
        <title>The Genome Sequence of Thecamonas trahens ATCC 50062.</title>
        <authorList>
            <consortium name="The Broad Institute Genome Sequencing Platform"/>
            <person name="Russ C."/>
            <person name="Cuomo C."/>
            <person name="Shea T."/>
            <person name="Young S.K."/>
            <person name="Zeng Q."/>
            <person name="Koehrsen M."/>
            <person name="Haas B."/>
            <person name="Borodovsky M."/>
            <person name="Guigo R."/>
            <person name="Alvarado L."/>
            <person name="Berlin A."/>
            <person name="Bochicchio J."/>
            <person name="Borenstein D."/>
            <person name="Chapman S."/>
            <person name="Chen Z."/>
            <person name="Freedman E."/>
            <person name="Gellesch M."/>
            <person name="Goldberg J."/>
            <person name="Griggs A."/>
            <person name="Gujja S."/>
            <person name="Heilman E."/>
            <person name="Heiman D."/>
            <person name="Hepburn T."/>
            <person name="Howarth C."/>
            <person name="Jen D."/>
            <person name="Larson L."/>
            <person name="Mehta T."/>
            <person name="Park D."/>
            <person name="Pearson M."/>
            <person name="Roberts A."/>
            <person name="Saif S."/>
            <person name="Shenoy N."/>
            <person name="Sisk P."/>
            <person name="Stolte C."/>
            <person name="Sykes S."/>
            <person name="Thomson T."/>
            <person name="Walk T."/>
            <person name="White J."/>
            <person name="Yandava C."/>
            <person name="Burger G."/>
            <person name="Gray M.W."/>
            <person name="Holland P.W.H."/>
            <person name="King N."/>
            <person name="Lang F.B.F."/>
            <person name="Roger A.J."/>
            <person name="Ruiz-Trillo I."/>
            <person name="Lander E."/>
            <person name="Nusbaum C."/>
        </authorList>
    </citation>
    <scope>NUCLEOTIDE SEQUENCE [LARGE SCALE GENOMIC DNA]</scope>
    <source>
        <strain evidence="19 20">ATCC 50062</strain>
    </source>
</reference>
<dbReference type="GeneID" id="25565604"/>
<dbReference type="OrthoDB" id="5844513at2759"/>
<dbReference type="InterPro" id="IPR014758">
    <property type="entry name" value="Met-tRNA_synth"/>
</dbReference>
<gene>
    <name evidence="19" type="ORF">AMSG_06447</name>
</gene>
<accession>A0A0L0DFK6</accession>
<dbReference type="Gene3D" id="3.40.50.620">
    <property type="entry name" value="HUPs"/>
    <property type="match status" value="1"/>
</dbReference>
<evidence type="ECO:0000256" key="9">
    <source>
        <dbReference type="ARBA" id="ARBA00022884"/>
    </source>
</evidence>
<dbReference type="GO" id="GO:0017101">
    <property type="term" value="C:aminoacyl-tRNA synthetase multienzyme complex"/>
    <property type="evidence" value="ECO:0007669"/>
    <property type="project" value="TreeGrafter"/>
</dbReference>
<evidence type="ECO:0000256" key="4">
    <source>
        <dbReference type="ARBA" id="ARBA00022490"/>
    </source>
</evidence>
<dbReference type="GO" id="GO:0006431">
    <property type="term" value="P:methionyl-tRNA aminoacylation"/>
    <property type="evidence" value="ECO:0007669"/>
    <property type="project" value="InterPro"/>
</dbReference>
<evidence type="ECO:0000256" key="7">
    <source>
        <dbReference type="ARBA" id="ARBA00022741"/>
    </source>
</evidence>
<evidence type="ECO:0000256" key="13">
    <source>
        <dbReference type="ARBA" id="ARBA00047364"/>
    </source>
</evidence>
<keyword evidence="9 14" id="KW-0694">RNA-binding</keyword>
<dbReference type="PRINTS" id="PR01041">
    <property type="entry name" value="TRNASYNTHMET"/>
</dbReference>
<evidence type="ECO:0000256" key="8">
    <source>
        <dbReference type="ARBA" id="ARBA00022840"/>
    </source>
</evidence>
<dbReference type="PROSITE" id="PS50886">
    <property type="entry name" value="TRBD"/>
    <property type="match status" value="1"/>
</dbReference>
<dbReference type="RefSeq" id="XP_013756310.1">
    <property type="nucleotide sequence ID" value="XM_013900856.1"/>
</dbReference>
<comment type="catalytic activity">
    <reaction evidence="13">
        <text>tRNA(Met) + L-methionine + ATP = L-methionyl-tRNA(Met) + AMP + diphosphate</text>
        <dbReference type="Rhea" id="RHEA:13481"/>
        <dbReference type="Rhea" id="RHEA-COMP:9667"/>
        <dbReference type="Rhea" id="RHEA-COMP:9698"/>
        <dbReference type="ChEBI" id="CHEBI:30616"/>
        <dbReference type="ChEBI" id="CHEBI:33019"/>
        <dbReference type="ChEBI" id="CHEBI:57844"/>
        <dbReference type="ChEBI" id="CHEBI:78442"/>
        <dbReference type="ChEBI" id="CHEBI:78530"/>
        <dbReference type="ChEBI" id="CHEBI:456215"/>
        <dbReference type="EC" id="6.1.1.10"/>
    </reaction>
</comment>
<dbReference type="eggNOG" id="KOG2241">
    <property type="taxonomic scope" value="Eukaryota"/>
</dbReference>
<dbReference type="InterPro" id="IPR033911">
    <property type="entry name" value="MetRS_core"/>
</dbReference>
<evidence type="ECO:0000256" key="2">
    <source>
        <dbReference type="ARBA" id="ARBA00005594"/>
    </source>
</evidence>
<keyword evidence="20" id="KW-1185">Reference proteome</keyword>
<dbReference type="InterPro" id="IPR041872">
    <property type="entry name" value="Anticodon_Met"/>
</dbReference>
<evidence type="ECO:0000259" key="17">
    <source>
        <dbReference type="PROSITE" id="PS50886"/>
    </source>
</evidence>
<keyword evidence="8 15" id="KW-0067">ATP-binding</keyword>
<dbReference type="PANTHER" id="PTHR45765">
    <property type="entry name" value="METHIONINE--TRNA LIGASE"/>
    <property type="match status" value="1"/>
</dbReference>
<feature type="compositionally biased region" description="Basic residues" evidence="16">
    <location>
        <begin position="690"/>
        <end position="699"/>
    </location>
</feature>
<evidence type="ECO:0000256" key="11">
    <source>
        <dbReference type="ARBA" id="ARBA00023146"/>
    </source>
</evidence>
<evidence type="ECO:0000256" key="6">
    <source>
        <dbReference type="ARBA" id="ARBA00022598"/>
    </source>
</evidence>
<dbReference type="CDD" id="cd02153">
    <property type="entry name" value="tRNA_bindingDomain"/>
    <property type="match status" value="1"/>
</dbReference>
<dbReference type="GO" id="GO:0005524">
    <property type="term" value="F:ATP binding"/>
    <property type="evidence" value="ECO:0007669"/>
    <property type="project" value="UniProtKB-KW"/>
</dbReference>
<evidence type="ECO:0000256" key="15">
    <source>
        <dbReference type="RuleBase" id="RU363039"/>
    </source>
</evidence>
<dbReference type="NCBIfam" id="TIGR00398">
    <property type="entry name" value="metG"/>
    <property type="match status" value="1"/>
</dbReference>
<dbReference type="CDD" id="cd07957">
    <property type="entry name" value="Anticodon_Ia_Met"/>
    <property type="match status" value="1"/>
</dbReference>
<dbReference type="GO" id="GO:0005829">
    <property type="term" value="C:cytosol"/>
    <property type="evidence" value="ECO:0007669"/>
    <property type="project" value="TreeGrafter"/>
</dbReference>
<dbReference type="InterPro" id="IPR015413">
    <property type="entry name" value="Methionyl/Leucyl_tRNA_Synth"/>
</dbReference>
<dbReference type="CDD" id="cd00814">
    <property type="entry name" value="MetRS_core"/>
    <property type="match status" value="1"/>
</dbReference>
<keyword evidence="5 14" id="KW-0820">tRNA-binding</keyword>
<evidence type="ECO:0000313" key="20">
    <source>
        <dbReference type="Proteomes" id="UP000054408"/>
    </source>
</evidence>
<evidence type="ECO:0000256" key="10">
    <source>
        <dbReference type="ARBA" id="ARBA00022917"/>
    </source>
</evidence>
<dbReference type="InterPro" id="IPR001412">
    <property type="entry name" value="aa-tRNA-synth_I_CS"/>
</dbReference>
<dbReference type="Gene3D" id="1.10.287.10">
    <property type="entry name" value="S15/NS1, RNA-binding"/>
    <property type="match status" value="1"/>
</dbReference>
<dbReference type="SUPFAM" id="SSF57770">
    <property type="entry name" value="Methionyl-tRNA synthetase (MetRS), Zn-domain"/>
    <property type="match status" value="1"/>
</dbReference>
<comment type="subcellular location">
    <subcellularLocation>
        <location evidence="1">Cytoplasm</location>
    </subcellularLocation>
</comment>
<dbReference type="Pfam" id="PF19303">
    <property type="entry name" value="Anticodon_3"/>
    <property type="match status" value="1"/>
</dbReference>
<dbReference type="InterPro" id="IPR029038">
    <property type="entry name" value="MetRS_Zn"/>
</dbReference>
<dbReference type="InterPro" id="IPR002547">
    <property type="entry name" value="tRNA-bd_dom"/>
</dbReference>
<dbReference type="eggNOG" id="KOG1247">
    <property type="taxonomic scope" value="Eukaryota"/>
</dbReference>
<evidence type="ECO:0000256" key="1">
    <source>
        <dbReference type="ARBA" id="ARBA00004496"/>
    </source>
</evidence>
<organism evidence="19 20">
    <name type="scientific">Thecamonas trahens ATCC 50062</name>
    <dbReference type="NCBI Taxonomy" id="461836"/>
    <lineage>
        <taxon>Eukaryota</taxon>
        <taxon>Apusozoa</taxon>
        <taxon>Apusomonadida</taxon>
        <taxon>Apusomonadidae</taxon>
        <taxon>Thecamonas</taxon>
    </lineage>
</organism>
<keyword evidence="4" id="KW-0963">Cytoplasm</keyword>
<evidence type="ECO:0000259" key="18">
    <source>
        <dbReference type="PROSITE" id="PS51185"/>
    </source>
</evidence>
<dbReference type="EMBL" id="GL349465">
    <property type="protein sequence ID" value="KNC51102.1"/>
    <property type="molecule type" value="Genomic_DNA"/>
</dbReference>
<dbReference type="SUPFAM" id="SSF47323">
    <property type="entry name" value="Anticodon-binding domain of a subclass of class I aminoacyl-tRNA synthetases"/>
    <property type="match status" value="1"/>
</dbReference>
<dbReference type="InterPro" id="IPR000738">
    <property type="entry name" value="WHEP-TRS_dom"/>
</dbReference>
<evidence type="ECO:0000256" key="16">
    <source>
        <dbReference type="SAM" id="MobiDB-lite"/>
    </source>
</evidence>
<dbReference type="NCBIfam" id="NF001100">
    <property type="entry name" value="PRK00133.1"/>
    <property type="match status" value="1"/>
</dbReference>
<dbReference type="EC" id="6.1.1.10" evidence="3"/>
<dbReference type="HAMAP" id="MF_00098">
    <property type="entry name" value="Met_tRNA_synth_type1"/>
    <property type="match status" value="1"/>
</dbReference>
<dbReference type="PANTHER" id="PTHR45765:SF1">
    <property type="entry name" value="METHIONINE--TRNA LIGASE, CYTOPLASMIC"/>
    <property type="match status" value="1"/>
</dbReference>
<dbReference type="Proteomes" id="UP000054408">
    <property type="component" value="Unassembled WGS sequence"/>
</dbReference>
<comment type="similarity">
    <text evidence="2 15">Belongs to the class-I aminoacyl-tRNA synthetase family.</text>
</comment>
<keyword evidence="7 15" id="KW-0547">Nucleotide-binding</keyword>
<evidence type="ECO:0000256" key="12">
    <source>
        <dbReference type="ARBA" id="ARBA00030904"/>
    </source>
</evidence>
<dbReference type="Pfam" id="PF09334">
    <property type="entry name" value="tRNA-synt_1g"/>
    <property type="match status" value="1"/>
</dbReference>
<protein>
    <recommendedName>
        <fullName evidence="3">methionine--tRNA ligase</fullName>
        <ecNumber evidence="3">6.1.1.10</ecNumber>
    </recommendedName>
    <alternativeName>
        <fullName evidence="12">Methionyl-tRNA synthetase</fullName>
    </alternativeName>
</protein>
<dbReference type="InterPro" id="IPR012340">
    <property type="entry name" value="NA-bd_OB-fold"/>
</dbReference>
<name>A0A0L0DFK6_THETB</name>
<dbReference type="Pfam" id="PF01588">
    <property type="entry name" value="tRNA_bind"/>
    <property type="match status" value="1"/>
</dbReference>
<evidence type="ECO:0000256" key="3">
    <source>
        <dbReference type="ARBA" id="ARBA00012838"/>
    </source>
</evidence>
<dbReference type="Gene3D" id="2.40.50.140">
    <property type="entry name" value="Nucleic acid-binding proteins"/>
    <property type="match status" value="1"/>
</dbReference>
<evidence type="ECO:0000256" key="5">
    <source>
        <dbReference type="ARBA" id="ARBA00022555"/>
    </source>
</evidence>
<dbReference type="SUPFAM" id="SSF47060">
    <property type="entry name" value="S15/NS1 RNA-binding domain"/>
    <property type="match status" value="1"/>
</dbReference>
<sequence>MAQFIPSLRDSPVTEPDAAKRNILVTSALPYCNNVPHLGNIVGCVLGADVYARFCRARGYNTLYVCGTDEYGTATENKAREEGVSPKEICDKYHAIHAQVYEWFNIKFDTFGRTSTPKQTEIAQDIFNKLHSAGLTLEQEVTQLYCEACAKFLADRFVEGTCPKCGYNNARGDQCDGCSSLLDPTDLVEPKCKVCSKTPKPRSSQHVFLDLPKIEPDLRAWLESEPQKNGWPDNAISTSLGFLNRGLQPRCITRDLSWGTPVPLPGYENKVFYVWFDAPIGYISITGNYLPETWEAWWKAPKSDDAPQVELRQFMGKDNVTFHAIIFPSTLLGCAQAGDKYNLVHHLASVNYLQYEDSKFSKSRGTGVFGDNVQTTGIPPAVWRYYLMALRPERSDSAFVWDEFVARNNNELAANLGNYVNRVLKFAKAKFDGVVPASGPPTELETTFEAEVNARLAEYLEAMEQSQLRAGLAAAMALSSLGNKYLHDGAPWAVIKTDPARAGAIIANAANYIYFLAAVFAPFLPSISSRMLHQLGLVDNPTPDLADELHPVIPDAYALADAVLPAGHVFGVPEVLFANIPEDRIAELRAQFSGKQADDAAPSGDAAGASASAAAGGVAVDAARLADAIATQGGVVRSLKEASDGSDEAKAKVSAAVKVLLYLKNLHAQVTGDDGKSKKKGKGKGDKKAGKAGKKKGGKVSRAPQDPNACPLDLAIGTVVSCVPHPDSDKLLVMKVDIGEADGPRDICAGLAKSYAPDQLIGRSFVVLANIKAAKLGGFPSDGMMLAAAAADPDAPADAPSEIVALLVADGDAAPGSRVLGAGQVPRVLEGYAKLRKKAVSKVKMATAADGGVLIDGLALATIDGVRIVPDPTVNGIGPDVPVC</sequence>
<proteinExistence type="inferred from homology"/>
<dbReference type="SUPFAM" id="SSF52374">
    <property type="entry name" value="Nucleotidylyl transferase"/>
    <property type="match status" value="1"/>
</dbReference>
<feature type="domain" description="WHEP-TRS" evidence="18">
    <location>
        <begin position="621"/>
        <end position="681"/>
    </location>
</feature>
<dbReference type="FunFam" id="2.20.28.20:FF:000001">
    <property type="entry name" value="Methionine--tRNA ligase"/>
    <property type="match status" value="1"/>
</dbReference>
<dbReference type="PROSITE" id="PS00178">
    <property type="entry name" value="AA_TRNA_LIGASE_I"/>
    <property type="match status" value="1"/>
</dbReference>
<dbReference type="SMART" id="SM00991">
    <property type="entry name" value="WHEP-TRS"/>
    <property type="match status" value="1"/>
</dbReference>
<feature type="domain" description="TRNA-binding" evidence="17">
    <location>
        <begin position="708"/>
        <end position="820"/>
    </location>
</feature>
<keyword evidence="6 15" id="KW-0436">Ligase</keyword>
<evidence type="ECO:0000256" key="14">
    <source>
        <dbReference type="PROSITE-ProRule" id="PRU00209"/>
    </source>
</evidence>
<dbReference type="Gene3D" id="2.20.28.20">
    <property type="entry name" value="Methionyl-tRNA synthetase, Zn-domain"/>
    <property type="match status" value="1"/>
</dbReference>
<dbReference type="Gene3D" id="1.10.730.10">
    <property type="entry name" value="Isoleucyl-tRNA Synthetase, Domain 1"/>
    <property type="match status" value="1"/>
</dbReference>
<dbReference type="OMA" id="HLNTTEY"/>
<dbReference type="STRING" id="461836.A0A0L0DFK6"/>
<keyword evidence="11 15" id="KW-0030">Aminoacyl-tRNA synthetase</keyword>
<feature type="region of interest" description="Disordered" evidence="16">
    <location>
        <begin position="671"/>
        <end position="706"/>
    </location>
</feature>
<dbReference type="GO" id="GO:0000049">
    <property type="term" value="F:tRNA binding"/>
    <property type="evidence" value="ECO:0007669"/>
    <property type="project" value="UniProtKB-UniRule"/>
</dbReference>
<keyword evidence="10 15" id="KW-0648">Protein biosynthesis</keyword>
<dbReference type="InterPro" id="IPR023458">
    <property type="entry name" value="Met-tRNA_ligase_1"/>
</dbReference>
<dbReference type="InterPro" id="IPR009068">
    <property type="entry name" value="uS15_NS1_RNA-bd_sf"/>
</dbReference>
<dbReference type="SUPFAM" id="SSF50249">
    <property type="entry name" value="Nucleic acid-binding proteins"/>
    <property type="match status" value="1"/>
</dbReference>
<dbReference type="InterPro" id="IPR014729">
    <property type="entry name" value="Rossmann-like_a/b/a_fold"/>
</dbReference>